<organism evidence="3 4">
    <name type="scientific">Buddleja alternifolia</name>
    <dbReference type="NCBI Taxonomy" id="168488"/>
    <lineage>
        <taxon>Eukaryota</taxon>
        <taxon>Viridiplantae</taxon>
        <taxon>Streptophyta</taxon>
        <taxon>Embryophyta</taxon>
        <taxon>Tracheophyta</taxon>
        <taxon>Spermatophyta</taxon>
        <taxon>Magnoliopsida</taxon>
        <taxon>eudicotyledons</taxon>
        <taxon>Gunneridae</taxon>
        <taxon>Pentapetalae</taxon>
        <taxon>asterids</taxon>
        <taxon>lamiids</taxon>
        <taxon>Lamiales</taxon>
        <taxon>Scrophulariaceae</taxon>
        <taxon>Buddlejeae</taxon>
        <taxon>Buddleja</taxon>
    </lineage>
</organism>
<dbReference type="SUPFAM" id="SSF55753">
    <property type="entry name" value="Actin depolymerizing proteins"/>
    <property type="match status" value="1"/>
</dbReference>
<proteinExistence type="predicted"/>
<keyword evidence="4" id="KW-1185">Reference proteome</keyword>
<dbReference type="Gene3D" id="3.40.20.10">
    <property type="entry name" value="Severin"/>
    <property type="match status" value="1"/>
</dbReference>
<dbReference type="InterPro" id="IPR029006">
    <property type="entry name" value="ADF-H/Gelsolin-like_dom_sf"/>
</dbReference>
<comment type="caution">
    <text evidence="3">The sequence shown here is derived from an EMBL/GenBank/DDBJ whole genome shotgun (WGS) entry which is preliminary data.</text>
</comment>
<accession>A0AAV6Y4Y2</accession>
<sequence>MSRRTGSMKNMSRRTGFSSGHVLRSPDTAKVSKMIYDSFEGRSGETAKVKSKMMYASSKDRFKRESDIIQVEPQGTDLN</sequence>
<gene>
    <name evidence="3" type="ORF">BUALT_Bualt02G0060300</name>
</gene>
<name>A0AAV6Y4Y2_9LAMI</name>
<dbReference type="Proteomes" id="UP000826271">
    <property type="component" value="Unassembled WGS sequence"/>
</dbReference>
<dbReference type="InterPro" id="IPR002108">
    <property type="entry name" value="ADF-H"/>
</dbReference>
<feature type="region of interest" description="Disordered" evidence="1">
    <location>
        <begin position="1"/>
        <end position="24"/>
    </location>
</feature>
<protein>
    <recommendedName>
        <fullName evidence="2">ADF-H domain-containing protein</fullName>
    </recommendedName>
</protein>
<dbReference type="GO" id="GO:0003779">
    <property type="term" value="F:actin binding"/>
    <property type="evidence" value="ECO:0007669"/>
    <property type="project" value="InterPro"/>
</dbReference>
<dbReference type="EMBL" id="WHWC01000002">
    <property type="protein sequence ID" value="KAG8387814.1"/>
    <property type="molecule type" value="Genomic_DNA"/>
</dbReference>
<evidence type="ECO:0000256" key="1">
    <source>
        <dbReference type="SAM" id="MobiDB-lite"/>
    </source>
</evidence>
<evidence type="ECO:0000313" key="4">
    <source>
        <dbReference type="Proteomes" id="UP000826271"/>
    </source>
</evidence>
<reference evidence="3" key="1">
    <citation type="submission" date="2019-10" db="EMBL/GenBank/DDBJ databases">
        <authorList>
            <person name="Zhang R."/>
            <person name="Pan Y."/>
            <person name="Wang J."/>
            <person name="Ma R."/>
            <person name="Yu S."/>
        </authorList>
    </citation>
    <scope>NUCLEOTIDE SEQUENCE</scope>
    <source>
        <strain evidence="3">LA-IB0</strain>
        <tissue evidence="3">Leaf</tissue>
    </source>
</reference>
<feature type="compositionally biased region" description="Polar residues" evidence="1">
    <location>
        <begin position="1"/>
        <end position="18"/>
    </location>
</feature>
<dbReference type="Pfam" id="PF00241">
    <property type="entry name" value="Cofilin_ADF"/>
    <property type="match status" value="1"/>
</dbReference>
<evidence type="ECO:0000313" key="3">
    <source>
        <dbReference type="EMBL" id="KAG8387814.1"/>
    </source>
</evidence>
<evidence type="ECO:0000259" key="2">
    <source>
        <dbReference type="Pfam" id="PF00241"/>
    </source>
</evidence>
<dbReference type="AlphaFoldDB" id="A0AAV6Y4Y2"/>
<feature type="domain" description="ADF-H" evidence="2">
    <location>
        <begin position="43"/>
        <end position="78"/>
    </location>
</feature>